<comment type="caution">
    <text evidence="5">The sequence shown here is derived from an EMBL/GenBank/DDBJ whole genome shotgun (WGS) entry which is preliminary data.</text>
</comment>
<evidence type="ECO:0000313" key="5">
    <source>
        <dbReference type="EMBL" id="MBO8475369.1"/>
    </source>
</evidence>
<keyword evidence="3" id="KW-0808">Transferase</keyword>
<gene>
    <name evidence="5" type="ORF">IAB88_00055</name>
</gene>
<evidence type="ECO:0000256" key="3">
    <source>
        <dbReference type="ARBA" id="ARBA00022679"/>
    </source>
</evidence>
<accession>A0A9D9NIU1</accession>
<evidence type="ECO:0000256" key="2">
    <source>
        <dbReference type="ARBA" id="ARBA00022676"/>
    </source>
</evidence>
<reference evidence="5" key="1">
    <citation type="submission" date="2020-10" db="EMBL/GenBank/DDBJ databases">
        <authorList>
            <person name="Gilroy R."/>
        </authorList>
    </citation>
    <scope>NUCLEOTIDE SEQUENCE</scope>
    <source>
        <strain evidence="5">6919</strain>
    </source>
</reference>
<sequence length="304" mass="35257">MRINCVVVTYNREKLLKENITSLKAQTYHINKIFIINNHSTDDTANFLSQFSNDPQIQVCNLEKNVGGAGGFSYGIRLAVEDGCDYVWIMDDDTIPQSDTLERLAEATAIDDNIGFLCSKVVWTDGNLHKMNKCGILQPQHKTSLQSDPETYGFACNNCTFVSALFKSDAIYKVGLPYKEFFIWHDDIEYTSRIINAGFKGYYIDKSVAVHKTEKNYAPRVYDVGEKDLWKFYYQARNTTFMARMLKPNKLFFYISALNKYRIYIRRINKINNKEIRKALKKEVKRGCIDGLRFNPKIDYVQRL</sequence>
<dbReference type="AlphaFoldDB" id="A0A9D9NIU1"/>
<reference evidence="5" key="2">
    <citation type="journal article" date="2021" name="PeerJ">
        <title>Extensive microbial diversity within the chicken gut microbiome revealed by metagenomics and culture.</title>
        <authorList>
            <person name="Gilroy R."/>
            <person name="Ravi A."/>
            <person name="Getino M."/>
            <person name="Pursley I."/>
            <person name="Horton D.L."/>
            <person name="Alikhan N.F."/>
            <person name="Baker D."/>
            <person name="Gharbi K."/>
            <person name="Hall N."/>
            <person name="Watson M."/>
            <person name="Adriaenssens E.M."/>
            <person name="Foster-Nyarko E."/>
            <person name="Jarju S."/>
            <person name="Secka A."/>
            <person name="Antonio M."/>
            <person name="Oren A."/>
            <person name="Chaudhuri R.R."/>
            <person name="La Ragione R."/>
            <person name="Hildebrand F."/>
            <person name="Pallen M.J."/>
        </authorList>
    </citation>
    <scope>NUCLEOTIDE SEQUENCE</scope>
    <source>
        <strain evidence="5">6919</strain>
    </source>
</reference>
<dbReference type="GO" id="GO:0016757">
    <property type="term" value="F:glycosyltransferase activity"/>
    <property type="evidence" value="ECO:0007669"/>
    <property type="project" value="UniProtKB-KW"/>
</dbReference>
<dbReference type="PANTHER" id="PTHR43179:SF12">
    <property type="entry name" value="GALACTOFURANOSYLTRANSFERASE GLFT2"/>
    <property type="match status" value="1"/>
</dbReference>
<dbReference type="CDD" id="cd04185">
    <property type="entry name" value="GT_2_like_b"/>
    <property type="match status" value="1"/>
</dbReference>
<comment type="similarity">
    <text evidence="1">Belongs to the glycosyltransferase 2 family.</text>
</comment>
<proteinExistence type="inferred from homology"/>
<dbReference type="PANTHER" id="PTHR43179">
    <property type="entry name" value="RHAMNOSYLTRANSFERASE WBBL"/>
    <property type="match status" value="1"/>
</dbReference>
<evidence type="ECO:0000313" key="6">
    <source>
        <dbReference type="Proteomes" id="UP000823598"/>
    </source>
</evidence>
<dbReference type="Proteomes" id="UP000823598">
    <property type="component" value="Unassembled WGS sequence"/>
</dbReference>
<evidence type="ECO:0000259" key="4">
    <source>
        <dbReference type="Pfam" id="PF00535"/>
    </source>
</evidence>
<name>A0A9D9NIU1_9BACT</name>
<feature type="domain" description="Glycosyltransferase 2-like" evidence="4">
    <location>
        <begin position="6"/>
        <end position="159"/>
    </location>
</feature>
<evidence type="ECO:0000256" key="1">
    <source>
        <dbReference type="ARBA" id="ARBA00006739"/>
    </source>
</evidence>
<keyword evidence="2" id="KW-0328">Glycosyltransferase</keyword>
<dbReference type="InterPro" id="IPR001173">
    <property type="entry name" value="Glyco_trans_2-like"/>
</dbReference>
<organism evidence="5 6">
    <name type="scientific">Candidatus Limisoma faecipullorum</name>
    <dbReference type="NCBI Taxonomy" id="2840854"/>
    <lineage>
        <taxon>Bacteria</taxon>
        <taxon>Pseudomonadati</taxon>
        <taxon>Bacteroidota</taxon>
        <taxon>Bacteroidia</taxon>
        <taxon>Bacteroidales</taxon>
        <taxon>Candidatus Limisoma</taxon>
    </lineage>
</organism>
<dbReference type="EMBL" id="JADIMC010000001">
    <property type="protein sequence ID" value="MBO8475369.1"/>
    <property type="molecule type" value="Genomic_DNA"/>
</dbReference>
<dbReference type="Gene3D" id="3.90.550.10">
    <property type="entry name" value="Spore Coat Polysaccharide Biosynthesis Protein SpsA, Chain A"/>
    <property type="match status" value="1"/>
</dbReference>
<dbReference type="InterPro" id="IPR029044">
    <property type="entry name" value="Nucleotide-diphossugar_trans"/>
</dbReference>
<dbReference type="SUPFAM" id="SSF53448">
    <property type="entry name" value="Nucleotide-diphospho-sugar transferases"/>
    <property type="match status" value="1"/>
</dbReference>
<protein>
    <submittedName>
        <fullName evidence="5">Glycosyltransferase family 2 protein</fullName>
    </submittedName>
</protein>
<dbReference type="Pfam" id="PF00535">
    <property type="entry name" value="Glycos_transf_2"/>
    <property type="match status" value="1"/>
</dbReference>